<reference evidence="2" key="2">
    <citation type="submission" date="2018-05" db="EMBL/GenBank/DDBJ databases">
        <title>OpunRS2 (Oryza punctata Reference Sequence Version 2).</title>
        <authorList>
            <person name="Zhang J."/>
            <person name="Kudrna D."/>
            <person name="Lee S."/>
            <person name="Talag J."/>
            <person name="Welchert J."/>
            <person name="Wing R.A."/>
        </authorList>
    </citation>
    <scope>NUCLEOTIDE SEQUENCE [LARGE SCALE GENOMIC DNA]</scope>
</reference>
<protein>
    <submittedName>
        <fullName evidence="2">Uncharacterized protein</fullName>
    </submittedName>
</protein>
<proteinExistence type="predicted"/>
<evidence type="ECO:0000313" key="3">
    <source>
        <dbReference type="Proteomes" id="UP000026962"/>
    </source>
</evidence>
<organism evidence="2">
    <name type="scientific">Oryza punctata</name>
    <name type="common">Red rice</name>
    <dbReference type="NCBI Taxonomy" id="4537"/>
    <lineage>
        <taxon>Eukaryota</taxon>
        <taxon>Viridiplantae</taxon>
        <taxon>Streptophyta</taxon>
        <taxon>Embryophyta</taxon>
        <taxon>Tracheophyta</taxon>
        <taxon>Spermatophyta</taxon>
        <taxon>Magnoliopsida</taxon>
        <taxon>Liliopsida</taxon>
        <taxon>Poales</taxon>
        <taxon>Poaceae</taxon>
        <taxon>BOP clade</taxon>
        <taxon>Oryzoideae</taxon>
        <taxon>Oryzeae</taxon>
        <taxon>Oryzinae</taxon>
        <taxon>Oryza</taxon>
    </lineage>
</organism>
<name>A0A0E0KTT3_ORYPU</name>
<evidence type="ECO:0000313" key="2">
    <source>
        <dbReference type="EnsemblPlants" id="OPUNC04G19120.1"/>
    </source>
</evidence>
<dbReference type="Gramene" id="OPUNC04G19120.1">
    <property type="protein sequence ID" value="OPUNC04G19120.1"/>
    <property type="gene ID" value="OPUNC04G19120"/>
</dbReference>
<reference evidence="2" key="1">
    <citation type="submission" date="2015-04" db="UniProtKB">
        <authorList>
            <consortium name="EnsemblPlants"/>
        </authorList>
    </citation>
    <scope>IDENTIFICATION</scope>
</reference>
<dbReference type="EnsemblPlants" id="OPUNC04G19120.1">
    <property type="protein sequence ID" value="OPUNC04G19120.1"/>
    <property type="gene ID" value="OPUNC04G19120"/>
</dbReference>
<dbReference type="HOGENOM" id="CLU_1104240_0_0_1"/>
<sequence length="252" mass="28682">MGQAPRNGASPQPMYKEGCTQPMVSLDPLPPRQSPCMHGPLRTWKQEHESRRMQLLLLVAAGEISWAMPRGNGIPLWPRQAANHYSCYHLLIIIQLSLFLSRRRVRREEKCSKEIREPSDKPLMSRMYRFRRGVRRDLDRSAAGRATVPVAVVFAEADEPARRKRCLASVPECERATATAGVSPADDKVMGQIDARNMASDKQGTLIYTESMVSAKELTTDSSWRQPLLWRRRWRWRRPPPIASESAGSVNH</sequence>
<keyword evidence="3" id="KW-1185">Reference proteome</keyword>
<feature type="region of interest" description="Disordered" evidence="1">
    <location>
        <begin position="1"/>
        <end position="24"/>
    </location>
</feature>
<accession>A0A0E0KTT3</accession>
<dbReference type="Proteomes" id="UP000026962">
    <property type="component" value="Chromosome 4"/>
</dbReference>
<evidence type="ECO:0000256" key="1">
    <source>
        <dbReference type="SAM" id="MobiDB-lite"/>
    </source>
</evidence>
<dbReference type="AlphaFoldDB" id="A0A0E0KTT3"/>